<keyword evidence="4 18" id="KW-0808">Transferase</keyword>
<dbReference type="RefSeq" id="XP_018855917.1">
    <property type="nucleotide sequence ID" value="XM_019000372.2"/>
</dbReference>
<name>A0A2I4HIM1_JUGRE</name>
<evidence type="ECO:0000256" key="14">
    <source>
        <dbReference type="ARBA" id="ARBA00023170"/>
    </source>
</evidence>
<dbReference type="GO" id="GO:0030246">
    <property type="term" value="F:carbohydrate binding"/>
    <property type="evidence" value="ECO:0007669"/>
    <property type="project" value="UniProtKB-KW"/>
</dbReference>
<comment type="similarity">
    <text evidence="18">Belongs to the protein kinase superfamily. Ser/Thr protein kinase family.</text>
</comment>
<comment type="catalytic activity">
    <reaction evidence="16 18">
        <text>L-threonyl-[protein] + ATP = O-phospho-L-threonyl-[protein] + ADP + H(+)</text>
        <dbReference type="Rhea" id="RHEA:46608"/>
        <dbReference type="Rhea" id="RHEA-COMP:11060"/>
        <dbReference type="Rhea" id="RHEA-COMP:11605"/>
        <dbReference type="ChEBI" id="CHEBI:15378"/>
        <dbReference type="ChEBI" id="CHEBI:30013"/>
        <dbReference type="ChEBI" id="CHEBI:30616"/>
        <dbReference type="ChEBI" id="CHEBI:61977"/>
        <dbReference type="ChEBI" id="CHEBI:456216"/>
        <dbReference type="EC" id="2.7.11.1"/>
    </reaction>
</comment>
<keyword evidence="14" id="KW-0675">Receptor</keyword>
<dbReference type="GO" id="GO:0106310">
    <property type="term" value="F:protein serine kinase activity"/>
    <property type="evidence" value="ECO:0007669"/>
    <property type="project" value="RHEA"/>
</dbReference>
<dbReference type="GO" id="GO:0005524">
    <property type="term" value="F:ATP binding"/>
    <property type="evidence" value="ECO:0007669"/>
    <property type="project" value="UniProtKB-UniRule"/>
</dbReference>
<organism evidence="19 20">
    <name type="scientific">Juglans regia</name>
    <name type="common">English walnut</name>
    <dbReference type="NCBI Taxonomy" id="51240"/>
    <lineage>
        <taxon>Eukaryota</taxon>
        <taxon>Viridiplantae</taxon>
        <taxon>Streptophyta</taxon>
        <taxon>Embryophyta</taxon>
        <taxon>Tracheophyta</taxon>
        <taxon>Spermatophyta</taxon>
        <taxon>Magnoliopsida</taxon>
        <taxon>eudicotyledons</taxon>
        <taxon>Gunneridae</taxon>
        <taxon>Pentapetalae</taxon>
        <taxon>rosids</taxon>
        <taxon>fabids</taxon>
        <taxon>Fagales</taxon>
        <taxon>Juglandaceae</taxon>
        <taxon>Juglans</taxon>
    </lineage>
</organism>
<dbReference type="CDD" id="cd14066">
    <property type="entry name" value="STKc_IRAK"/>
    <property type="match status" value="1"/>
</dbReference>
<proteinExistence type="inferred from homology"/>
<dbReference type="InterPro" id="IPR036426">
    <property type="entry name" value="Bulb-type_lectin_dom_sf"/>
</dbReference>
<dbReference type="GO" id="GO:0004672">
    <property type="term" value="F:protein kinase activity"/>
    <property type="evidence" value="ECO:0000318"/>
    <property type="project" value="GO_Central"/>
</dbReference>
<evidence type="ECO:0000256" key="11">
    <source>
        <dbReference type="ARBA" id="ARBA00022989"/>
    </source>
</evidence>
<dbReference type="InterPro" id="IPR024171">
    <property type="entry name" value="SRK-like_kinase"/>
</dbReference>
<evidence type="ECO:0000256" key="10">
    <source>
        <dbReference type="ARBA" id="ARBA00022840"/>
    </source>
</evidence>
<keyword evidence="15" id="KW-0325">Glycoprotein</keyword>
<evidence type="ECO:0000256" key="2">
    <source>
        <dbReference type="ARBA" id="ARBA00022527"/>
    </source>
</evidence>
<dbReference type="Gramene" id="Jr14_20720_p1">
    <property type="protein sequence ID" value="cds.Jr14_20720_p1"/>
    <property type="gene ID" value="Jr14_20720"/>
</dbReference>
<keyword evidence="5" id="KW-0812">Transmembrane</keyword>
<dbReference type="EC" id="2.7.11.1" evidence="18"/>
<dbReference type="CDD" id="cd00028">
    <property type="entry name" value="B_lectin"/>
    <property type="match status" value="1"/>
</dbReference>
<keyword evidence="12" id="KW-0472">Membrane</keyword>
<reference evidence="20" key="1">
    <citation type="submission" date="2025-08" db="UniProtKB">
        <authorList>
            <consortium name="RefSeq"/>
        </authorList>
    </citation>
    <scope>IDENTIFICATION</scope>
    <source>
        <tissue evidence="20">Leaves</tissue>
    </source>
</reference>
<keyword evidence="3" id="KW-0245">EGF-like domain</keyword>
<dbReference type="PROSITE" id="PS50011">
    <property type="entry name" value="PROTEIN_KINASE_DOM"/>
    <property type="match status" value="1"/>
</dbReference>
<dbReference type="SUPFAM" id="SSF51110">
    <property type="entry name" value="alpha-D-mannose-specific plant lectins"/>
    <property type="match status" value="1"/>
</dbReference>
<dbReference type="AlphaFoldDB" id="A0A2I4HIM1"/>
<keyword evidence="8 18" id="KW-0547">Nucleotide-binding</keyword>
<evidence type="ECO:0000256" key="17">
    <source>
        <dbReference type="ARBA" id="ARBA00048679"/>
    </source>
</evidence>
<keyword evidence="13" id="KW-1015">Disulfide bond</keyword>
<protein>
    <recommendedName>
        <fullName evidence="18">Receptor-like serine/threonine-protein kinase</fullName>
        <ecNumber evidence="18">2.7.11.1</ecNumber>
    </recommendedName>
</protein>
<sequence length="852" mass="95282">MVEAKVDRRRLKCLTNNSTFASHKAVKISLSSSFLLMAIAMAFLPPCLLVSLLILLPISTVAQSNGNITVGDSLTAAANSSSWLSPSGEFAFGFRPHNDKDFFLLSIWFAEIPDKTIVWYANGDKPAPGGSKVALTADRGLVLTDPRGQQLWSSQTIIGTVASGVMTDAGNFVLEDREFNKAWESFNSPTDTLLPTQNLERGGVLSSRQSETNFSKGRFQLRLQQDGNLVLNTINLPTDYANAPYYASGTTSSDDTNPSSPGRELVFNESGYMFILRENDQRFPLKQGQQVESSSDFYFRATLNFDGVFTQYSHPKAPNSNRSWSSLWSQPENICVSSRVEAGIGVCGYNSICTLKTDRRPMCQCPPGYSLLDPDDRYGSCKPDFIQGCEEDRLGRPGEDLYTWEDLTNTDWPTSDYVLLKPYTEDRCRQSCLEDCMCAVAIFRLGDSCWKKKLPLSNGRVDSTLNGGKALIKIRKNNSTLQVPDPRFDQAPELKKKNQDTLILIGSVLLGGSVFVNLILILAVCLGFSFIYHNKLQKIIANASSVQLNLRCFTYKELEEATDGFKEELGKGAFGVVYKGKIQMGSSVHVAVKKLNNSFQDSEREFRTEVSVIGQTYHKNLVRLLGFCDEGQQRLLVYEFLSNGTLAGFLFGDPKPSWNRRIEIAIGIARGLLYLHEECSSPIIHCDIKPQNILLDDYYNARIADFGLAKLLMMNQSHTNTAIRGTKGYVAPDWFRNMPITAKVDVYSYGVMLLEIICCRKSVRMESDLEDQAILTDWAYDCYQEGTLDALVEYDVEALDDRKRLEKFVKVAIWCIQEDPSLRPTMRKVTQMLWEVVEVLAPPCPSPFSKPG</sequence>
<dbReference type="GO" id="GO:0016020">
    <property type="term" value="C:membrane"/>
    <property type="evidence" value="ECO:0007669"/>
    <property type="project" value="UniProtKB-SubCell"/>
</dbReference>
<dbReference type="Proteomes" id="UP000235220">
    <property type="component" value="Chromosome 14"/>
</dbReference>
<dbReference type="FunFam" id="2.90.10.10:FF:000013">
    <property type="entry name" value="G-type lectin S-receptor-like serine/threonine-protein kinase LECRK1"/>
    <property type="match status" value="1"/>
</dbReference>
<dbReference type="Gene3D" id="1.10.510.10">
    <property type="entry name" value="Transferase(Phosphotransferase) domain 1"/>
    <property type="match status" value="1"/>
</dbReference>
<dbReference type="Pfam" id="PF00069">
    <property type="entry name" value="Pkinase"/>
    <property type="match status" value="1"/>
</dbReference>
<dbReference type="SMART" id="SM00108">
    <property type="entry name" value="B_lectin"/>
    <property type="match status" value="1"/>
</dbReference>
<dbReference type="InterPro" id="IPR011009">
    <property type="entry name" value="Kinase-like_dom_sf"/>
</dbReference>
<evidence type="ECO:0000313" key="19">
    <source>
        <dbReference type="Proteomes" id="UP000235220"/>
    </source>
</evidence>
<evidence type="ECO:0000256" key="16">
    <source>
        <dbReference type="ARBA" id="ARBA00047899"/>
    </source>
</evidence>
<keyword evidence="10 18" id="KW-0067">ATP-binding</keyword>
<dbReference type="GeneID" id="109018203"/>
<comment type="catalytic activity">
    <reaction evidence="17 18">
        <text>L-seryl-[protein] + ATP = O-phospho-L-seryl-[protein] + ADP + H(+)</text>
        <dbReference type="Rhea" id="RHEA:17989"/>
        <dbReference type="Rhea" id="RHEA-COMP:9863"/>
        <dbReference type="Rhea" id="RHEA-COMP:11604"/>
        <dbReference type="ChEBI" id="CHEBI:15378"/>
        <dbReference type="ChEBI" id="CHEBI:29999"/>
        <dbReference type="ChEBI" id="CHEBI:30616"/>
        <dbReference type="ChEBI" id="CHEBI:83421"/>
        <dbReference type="ChEBI" id="CHEBI:456216"/>
        <dbReference type="EC" id="2.7.11.1"/>
    </reaction>
</comment>
<evidence type="ECO:0000256" key="18">
    <source>
        <dbReference type="PIRNR" id="PIRNR000641"/>
    </source>
</evidence>
<keyword evidence="2 18" id="KW-0723">Serine/threonine-protein kinase</keyword>
<evidence type="ECO:0000256" key="15">
    <source>
        <dbReference type="ARBA" id="ARBA00023180"/>
    </source>
</evidence>
<dbReference type="SMART" id="SM00220">
    <property type="entry name" value="S_TKc"/>
    <property type="match status" value="1"/>
</dbReference>
<evidence type="ECO:0000256" key="7">
    <source>
        <dbReference type="ARBA" id="ARBA00022734"/>
    </source>
</evidence>
<gene>
    <name evidence="20" type="primary">LOC109018203</name>
</gene>
<evidence type="ECO:0000256" key="6">
    <source>
        <dbReference type="ARBA" id="ARBA00022729"/>
    </source>
</evidence>
<evidence type="ECO:0000256" key="1">
    <source>
        <dbReference type="ARBA" id="ARBA00004479"/>
    </source>
</evidence>
<dbReference type="SUPFAM" id="SSF56112">
    <property type="entry name" value="Protein kinase-like (PK-like)"/>
    <property type="match status" value="1"/>
</dbReference>
<keyword evidence="19" id="KW-1185">Reference proteome</keyword>
<dbReference type="InterPro" id="IPR051343">
    <property type="entry name" value="G-type_lectin_kinases/EP1-like"/>
</dbReference>
<evidence type="ECO:0000256" key="8">
    <source>
        <dbReference type="ARBA" id="ARBA00022741"/>
    </source>
</evidence>
<keyword evidence="6" id="KW-0732">Signal</keyword>
<keyword evidence="9 18" id="KW-0418">Kinase</keyword>
<evidence type="ECO:0000256" key="13">
    <source>
        <dbReference type="ARBA" id="ARBA00023157"/>
    </source>
</evidence>
<dbReference type="Gene3D" id="2.90.10.10">
    <property type="entry name" value="Bulb-type lectin domain"/>
    <property type="match status" value="2"/>
</dbReference>
<evidence type="ECO:0000256" key="4">
    <source>
        <dbReference type="ARBA" id="ARBA00022679"/>
    </source>
</evidence>
<dbReference type="FunFam" id="3.30.200.20:FF:000059">
    <property type="entry name" value="S-receptor-like serine/threonine-protein kinase"/>
    <property type="match status" value="1"/>
</dbReference>
<comment type="subcellular location">
    <subcellularLocation>
        <location evidence="1">Membrane</location>
        <topology evidence="1">Single-pass type I membrane protein</topology>
    </subcellularLocation>
</comment>
<dbReference type="KEGG" id="jre:109018203"/>
<dbReference type="PROSITE" id="PS50927">
    <property type="entry name" value="BULB_LECTIN"/>
    <property type="match status" value="1"/>
</dbReference>
<dbReference type="InterPro" id="IPR000719">
    <property type="entry name" value="Prot_kinase_dom"/>
</dbReference>
<dbReference type="InterPro" id="IPR017441">
    <property type="entry name" value="Protein_kinase_ATP_BS"/>
</dbReference>
<dbReference type="Pfam" id="PF01453">
    <property type="entry name" value="B_lectin"/>
    <property type="match status" value="1"/>
</dbReference>
<evidence type="ECO:0000256" key="5">
    <source>
        <dbReference type="ARBA" id="ARBA00022692"/>
    </source>
</evidence>
<keyword evidence="7" id="KW-0430">Lectin</keyword>
<dbReference type="FunFam" id="1.10.510.10:FF:000237">
    <property type="entry name" value="G-type lectin S-receptor-like serine/threonine-protein kinase"/>
    <property type="match status" value="1"/>
</dbReference>
<dbReference type="InterPro" id="IPR008271">
    <property type="entry name" value="Ser/Thr_kinase_AS"/>
</dbReference>
<dbReference type="Gene3D" id="3.30.200.20">
    <property type="entry name" value="Phosphorylase Kinase, domain 1"/>
    <property type="match status" value="1"/>
</dbReference>
<dbReference type="InterPro" id="IPR001480">
    <property type="entry name" value="Bulb-type_lectin_dom"/>
</dbReference>
<dbReference type="FunCoup" id="A0A2I4HIM1">
    <property type="interactions" value="115"/>
</dbReference>
<dbReference type="PROSITE" id="PS00107">
    <property type="entry name" value="PROTEIN_KINASE_ATP"/>
    <property type="match status" value="1"/>
</dbReference>
<evidence type="ECO:0000256" key="3">
    <source>
        <dbReference type="ARBA" id="ARBA00022536"/>
    </source>
</evidence>
<evidence type="ECO:0000313" key="20">
    <source>
        <dbReference type="RefSeq" id="XP_018855917.1"/>
    </source>
</evidence>
<accession>A0A2I4HIM1</accession>
<keyword evidence="11" id="KW-1133">Transmembrane helix</keyword>
<evidence type="ECO:0000256" key="9">
    <source>
        <dbReference type="ARBA" id="ARBA00022777"/>
    </source>
</evidence>
<dbReference type="OrthoDB" id="1930390at2759"/>
<dbReference type="PANTHER" id="PTHR47976:SF15">
    <property type="entry name" value="G-TYPE LECTIN S-RECEPTOR-LIKE SERINE_THREONINE-PROTEIN KINASE RLK1"/>
    <property type="match status" value="1"/>
</dbReference>
<dbReference type="PROSITE" id="PS00108">
    <property type="entry name" value="PROTEIN_KINASE_ST"/>
    <property type="match status" value="1"/>
</dbReference>
<dbReference type="PIRSF" id="PIRSF000641">
    <property type="entry name" value="SRK"/>
    <property type="match status" value="1"/>
</dbReference>
<evidence type="ECO:0000256" key="12">
    <source>
        <dbReference type="ARBA" id="ARBA00023136"/>
    </source>
</evidence>
<dbReference type="GO" id="GO:0004674">
    <property type="term" value="F:protein serine/threonine kinase activity"/>
    <property type="evidence" value="ECO:0007669"/>
    <property type="project" value="UniProtKB-KW"/>
</dbReference>
<dbReference type="FunFam" id="2.90.10.10:FF:000024">
    <property type="entry name" value="Uncharacterized protein"/>
    <property type="match status" value="1"/>
</dbReference>
<dbReference type="PANTHER" id="PTHR47976">
    <property type="entry name" value="G-TYPE LECTIN S-RECEPTOR-LIKE SERINE/THREONINE-PROTEIN KINASE SD2-5"/>
    <property type="match status" value="1"/>
</dbReference>